<dbReference type="Pfam" id="PF12680">
    <property type="entry name" value="SnoaL_2"/>
    <property type="match status" value="1"/>
</dbReference>
<gene>
    <name evidence="2" type="ORF">GCM10011571_34630</name>
</gene>
<keyword evidence="3" id="KW-1185">Reference proteome</keyword>
<evidence type="ECO:0000259" key="1">
    <source>
        <dbReference type="Pfam" id="PF12680"/>
    </source>
</evidence>
<dbReference type="Gene3D" id="3.10.450.50">
    <property type="match status" value="1"/>
</dbReference>
<organism evidence="2 3">
    <name type="scientific">Marinithermofilum abyssi</name>
    <dbReference type="NCBI Taxonomy" id="1571185"/>
    <lineage>
        <taxon>Bacteria</taxon>
        <taxon>Bacillati</taxon>
        <taxon>Bacillota</taxon>
        <taxon>Bacilli</taxon>
        <taxon>Bacillales</taxon>
        <taxon>Thermoactinomycetaceae</taxon>
        <taxon>Marinithermofilum</taxon>
    </lineage>
</organism>
<reference evidence="2" key="1">
    <citation type="journal article" date="2014" name="Int. J. Syst. Evol. Microbiol.">
        <title>Complete genome sequence of Corynebacterium casei LMG S-19264T (=DSM 44701T), isolated from a smear-ripened cheese.</title>
        <authorList>
            <consortium name="US DOE Joint Genome Institute (JGI-PGF)"/>
            <person name="Walter F."/>
            <person name="Albersmeier A."/>
            <person name="Kalinowski J."/>
            <person name="Ruckert C."/>
        </authorList>
    </citation>
    <scope>NUCLEOTIDE SEQUENCE</scope>
    <source>
        <strain evidence="2">CGMCC 1.15179</strain>
    </source>
</reference>
<sequence>MDSRDKESIDGLVKNLVDAWNQRDVQAISKCFTKEAKFTSALGQVAQGPKEIGEMLVTFITPTFEEVFLPATKTKIQHKEFHKVAVEFTWETIKQTSWDHNKKFLLKKGLINLAIEKEHDDWRIAFGKNVDYAAKQAQTY</sequence>
<feature type="domain" description="SnoaL-like" evidence="1">
    <location>
        <begin position="13"/>
        <end position="92"/>
    </location>
</feature>
<dbReference type="InterPro" id="IPR037401">
    <property type="entry name" value="SnoaL-like"/>
</dbReference>
<evidence type="ECO:0000313" key="3">
    <source>
        <dbReference type="Proteomes" id="UP000625210"/>
    </source>
</evidence>
<name>A0A8J2YFM0_9BACL</name>
<dbReference type="RefSeq" id="WP_188649126.1">
    <property type="nucleotide sequence ID" value="NZ_BMHQ01000022.1"/>
</dbReference>
<dbReference type="NCBIfam" id="TIGR02246">
    <property type="entry name" value="SgcJ/EcaC family oxidoreductase"/>
    <property type="match status" value="1"/>
</dbReference>
<protein>
    <recommendedName>
        <fullName evidence="1">SnoaL-like domain-containing protein</fullName>
    </recommendedName>
</protein>
<comment type="caution">
    <text evidence="2">The sequence shown here is derived from an EMBL/GenBank/DDBJ whole genome shotgun (WGS) entry which is preliminary data.</text>
</comment>
<dbReference type="AlphaFoldDB" id="A0A8J2YFM0"/>
<dbReference type="SUPFAM" id="SSF54427">
    <property type="entry name" value="NTF2-like"/>
    <property type="match status" value="1"/>
</dbReference>
<dbReference type="InterPro" id="IPR032710">
    <property type="entry name" value="NTF2-like_dom_sf"/>
</dbReference>
<proteinExistence type="predicted"/>
<dbReference type="EMBL" id="BMHQ01000022">
    <property type="protein sequence ID" value="GGE29567.1"/>
    <property type="molecule type" value="Genomic_DNA"/>
</dbReference>
<accession>A0A8J2YFM0</accession>
<evidence type="ECO:0000313" key="2">
    <source>
        <dbReference type="EMBL" id="GGE29567.1"/>
    </source>
</evidence>
<reference evidence="2" key="2">
    <citation type="submission" date="2020-09" db="EMBL/GenBank/DDBJ databases">
        <authorList>
            <person name="Sun Q."/>
            <person name="Zhou Y."/>
        </authorList>
    </citation>
    <scope>NUCLEOTIDE SEQUENCE</scope>
    <source>
        <strain evidence="2">CGMCC 1.15179</strain>
    </source>
</reference>
<dbReference type="Proteomes" id="UP000625210">
    <property type="component" value="Unassembled WGS sequence"/>
</dbReference>
<dbReference type="InterPro" id="IPR011944">
    <property type="entry name" value="Steroid_delta5-4_isomerase"/>
</dbReference>